<organism evidence="1 2">
    <name type="scientific">Pseudoxanthomonas winnipegensis</name>
    <dbReference type="NCBI Taxonomy" id="2480810"/>
    <lineage>
        <taxon>Bacteria</taxon>
        <taxon>Pseudomonadati</taxon>
        <taxon>Pseudomonadota</taxon>
        <taxon>Gammaproteobacteria</taxon>
        <taxon>Lysobacterales</taxon>
        <taxon>Lysobacteraceae</taxon>
        <taxon>Pseudoxanthomonas</taxon>
    </lineage>
</organism>
<proteinExistence type="predicted"/>
<dbReference type="RefSeq" id="WP_130523659.1">
    <property type="nucleotide sequence ID" value="NZ_SHLZ01000001.1"/>
</dbReference>
<reference evidence="1 2" key="1">
    <citation type="submission" date="2019-02" db="EMBL/GenBank/DDBJ databases">
        <title>WGS of Pseudoxanthomonas species novum from clinical isolates.</title>
        <authorList>
            <person name="Bernier A.-M."/>
            <person name="Bernard K."/>
            <person name="Vachon A."/>
        </authorList>
    </citation>
    <scope>NUCLEOTIDE SEQUENCE [LARGE SCALE GENOMIC DNA]</scope>
    <source>
        <strain evidence="1 2">NML140781</strain>
    </source>
</reference>
<dbReference type="EMBL" id="SHMF01000002">
    <property type="protein sequence ID" value="TAA36124.1"/>
    <property type="molecule type" value="Genomic_DNA"/>
</dbReference>
<evidence type="ECO:0000313" key="2">
    <source>
        <dbReference type="Proteomes" id="UP000292087"/>
    </source>
</evidence>
<dbReference type="AlphaFoldDB" id="A0A4Q8LX26"/>
<gene>
    <name evidence="1" type="ORF">EA656_10880</name>
</gene>
<sequence>MKYFVDYQYLPKGAGRPHDDGEMMPIEISEGHPQSLLPNVGDYVQISNLGSGEYANFSGRVRSRLFRYFRKEGIESTCAVNIVVEETDDDWGLLVKE</sequence>
<name>A0A4Q8LX26_9GAMM</name>
<protein>
    <submittedName>
        <fullName evidence="1">Uncharacterized protein</fullName>
    </submittedName>
</protein>
<accession>A0A4Q8LX26</accession>
<comment type="caution">
    <text evidence="1">The sequence shown here is derived from an EMBL/GenBank/DDBJ whole genome shotgun (WGS) entry which is preliminary data.</text>
</comment>
<dbReference type="Proteomes" id="UP000292087">
    <property type="component" value="Unassembled WGS sequence"/>
</dbReference>
<evidence type="ECO:0000313" key="1">
    <source>
        <dbReference type="EMBL" id="TAA36124.1"/>
    </source>
</evidence>